<dbReference type="GO" id="GO:0004553">
    <property type="term" value="F:hydrolase activity, hydrolyzing O-glycosyl compounds"/>
    <property type="evidence" value="ECO:0007669"/>
    <property type="project" value="UniProtKB-ARBA"/>
</dbReference>
<dbReference type="InterPro" id="IPR013320">
    <property type="entry name" value="ConA-like_dom_sf"/>
</dbReference>
<name>A0AAE3SLH9_9BACT</name>
<keyword evidence="2" id="KW-0540">Nuclease</keyword>
<gene>
    <name evidence="2" type="ORF">OM074_13145</name>
</gene>
<accession>A0AAE3SLH9</accession>
<sequence length="525" mass="59712">MKFSIILAFTIFFTSCELFHPDPQIPSVPMIYFDFNENNTSSGIEDFKTFGNQNLSYKPGIKDSCLDLSITSRSRKPVIIKTKGDLMLEHQPQMAVMVWVKQKLNDLETYGIIGNKSIDASHEKGWIISTTPKGAWKLQLSDGLQNWEYTATPSRQRINDGKWHQLGFYINKDENMTYTYFDGQPVGILNMQNFTNFEADYHLHIGCNPGSNDYSKDAFNGMIDEIGIWSKPLSHEDFKNAYLCLKKEKLPSTEYAGETFKVLTWNIWNGGKQMGKTAGINQIVNVIKKSGADIVSLQEDFGAGQYISDKLGFTYYKCSENLSLLSRFPISKTHQIFRPLNIGIVQLLLKENDPILICPIWLSFTPNIKGMLANPEANQDTIINIEEKSRGSEVRFILSELKKFSTQIESGSIILAGDFNSGSHLDWTADNINNKYNKVIPFPTSILLEENNYTDAYRQIWPGNLKKQGNTYSPIFKEGYNDRIDFVYYKGTTIEAIDASVIDKTDSFFPSDHAALLITFKRKQK</sequence>
<dbReference type="EMBL" id="JAPDPI010000026">
    <property type="protein sequence ID" value="MCW3806575.1"/>
    <property type="molecule type" value="Genomic_DNA"/>
</dbReference>
<evidence type="ECO:0000313" key="2">
    <source>
        <dbReference type="EMBL" id="MCW3806575.1"/>
    </source>
</evidence>
<dbReference type="RefSeq" id="WP_301200139.1">
    <property type="nucleotide sequence ID" value="NZ_JAPDPI010000026.1"/>
</dbReference>
<keyword evidence="3" id="KW-1185">Reference proteome</keyword>
<organism evidence="2 3">
    <name type="scientific">Plebeiibacterium marinum</name>
    <dbReference type="NCBI Taxonomy" id="2992111"/>
    <lineage>
        <taxon>Bacteria</taxon>
        <taxon>Pseudomonadati</taxon>
        <taxon>Bacteroidota</taxon>
        <taxon>Bacteroidia</taxon>
        <taxon>Marinilabiliales</taxon>
        <taxon>Marinilabiliaceae</taxon>
        <taxon>Plebeiibacterium</taxon>
    </lineage>
</organism>
<dbReference type="PROSITE" id="PS51257">
    <property type="entry name" value="PROKAR_LIPOPROTEIN"/>
    <property type="match status" value="1"/>
</dbReference>
<evidence type="ECO:0000313" key="3">
    <source>
        <dbReference type="Proteomes" id="UP001207408"/>
    </source>
</evidence>
<dbReference type="PANTHER" id="PTHR41349">
    <property type="match status" value="1"/>
</dbReference>
<dbReference type="SUPFAM" id="SSF49899">
    <property type="entry name" value="Concanavalin A-like lectins/glucanases"/>
    <property type="match status" value="1"/>
</dbReference>
<dbReference type="Pfam" id="PF03372">
    <property type="entry name" value="Exo_endo_phos"/>
    <property type="match status" value="1"/>
</dbReference>
<dbReference type="InterPro" id="IPR005135">
    <property type="entry name" value="Endo/exonuclease/phosphatase"/>
</dbReference>
<reference evidence="2" key="1">
    <citation type="submission" date="2022-10" db="EMBL/GenBank/DDBJ databases">
        <authorList>
            <person name="Yu W.X."/>
        </authorList>
    </citation>
    <scope>NUCLEOTIDE SEQUENCE</scope>
    <source>
        <strain evidence="2">D04</strain>
    </source>
</reference>
<protein>
    <submittedName>
        <fullName evidence="2">Endonuclease/exonuclease/phosphatase family protein</fullName>
    </submittedName>
</protein>
<feature type="domain" description="Endonuclease/exonuclease/phosphatase" evidence="1">
    <location>
        <begin position="263"/>
        <end position="513"/>
    </location>
</feature>
<dbReference type="GO" id="GO:0004519">
    <property type="term" value="F:endonuclease activity"/>
    <property type="evidence" value="ECO:0007669"/>
    <property type="project" value="UniProtKB-KW"/>
</dbReference>
<dbReference type="Pfam" id="PF13385">
    <property type="entry name" value="Laminin_G_3"/>
    <property type="match status" value="1"/>
</dbReference>
<dbReference type="AlphaFoldDB" id="A0AAE3SLH9"/>
<dbReference type="InterPro" id="IPR036691">
    <property type="entry name" value="Endo/exonu/phosph_ase_sf"/>
</dbReference>
<dbReference type="Gene3D" id="3.60.10.10">
    <property type="entry name" value="Endonuclease/exonuclease/phosphatase"/>
    <property type="match status" value="1"/>
</dbReference>
<dbReference type="Proteomes" id="UP001207408">
    <property type="component" value="Unassembled WGS sequence"/>
</dbReference>
<comment type="caution">
    <text evidence="2">The sequence shown here is derived from an EMBL/GenBank/DDBJ whole genome shotgun (WGS) entry which is preliminary data.</text>
</comment>
<dbReference type="Gene3D" id="2.60.120.200">
    <property type="match status" value="1"/>
</dbReference>
<keyword evidence="2" id="KW-0255">Endonuclease</keyword>
<dbReference type="SUPFAM" id="SSF56219">
    <property type="entry name" value="DNase I-like"/>
    <property type="match status" value="1"/>
</dbReference>
<proteinExistence type="predicted"/>
<keyword evidence="2" id="KW-0378">Hydrolase</keyword>
<dbReference type="PANTHER" id="PTHR41349:SF1">
    <property type="entry name" value="PROTEIN CBG08683"/>
    <property type="match status" value="1"/>
</dbReference>
<dbReference type="GO" id="GO:0005975">
    <property type="term" value="P:carbohydrate metabolic process"/>
    <property type="evidence" value="ECO:0007669"/>
    <property type="project" value="UniProtKB-ARBA"/>
</dbReference>
<evidence type="ECO:0000259" key="1">
    <source>
        <dbReference type="Pfam" id="PF03372"/>
    </source>
</evidence>